<feature type="transmembrane region" description="Helical" evidence="6">
    <location>
        <begin position="162"/>
        <end position="187"/>
    </location>
</feature>
<feature type="transmembrane region" description="Helical" evidence="6">
    <location>
        <begin position="299"/>
        <end position="318"/>
    </location>
</feature>
<reference evidence="8 9" key="1">
    <citation type="submission" date="2017-11" db="EMBL/GenBank/DDBJ databases">
        <title>Draft genome sequence of environmental isolate Aeromonas lusitania sp. nov. MDC 2473.</title>
        <authorList>
            <person name="Colston S.M."/>
            <person name="Navarro A."/>
            <person name="Martinez-Murcia A.J."/>
            <person name="Graf J."/>
        </authorList>
    </citation>
    <scope>NUCLEOTIDE SEQUENCE [LARGE SCALE GENOMIC DNA]</scope>
    <source>
        <strain evidence="8 9">MDC 2473</strain>
    </source>
</reference>
<dbReference type="SUPFAM" id="SSF103473">
    <property type="entry name" value="MFS general substrate transporter"/>
    <property type="match status" value="1"/>
</dbReference>
<comment type="caution">
    <text evidence="8">The sequence shown here is derived from an EMBL/GenBank/DDBJ whole genome shotgun (WGS) entry which is preliminary data.</text>
</comment>
<proteinExistence type="predicted"/>
<dbReference type="InterPro" id="IPR036259">
    <property type="entry name" value="MFS_trans_sf"/>
</dbReference>
<dbReference type="Proteomes" id="UP000232060">
    <property type="component" value="Unassembled WGS sequence"/>
</dbReference>
<evidence type="ECO:0000256" key="2">
    <source>
        <dbReference type="ARBA" id="ARBA00022475"/>
    </source>
</evidence>
<feature type="transmembrane region" description="Helical" evidence="6">
    <location>
        <begin position="272"/>
        <end position="292"/>
    </location>
</feature>
<feature type="transmembrane region" description="Helical" evidence="6">
    <location>
        <begin position="356"/>
        <end position="376"/>
    </location>
</feature>
<dbReference type="PROSITE" id="PS50850">
    <property type="entry name" value="MFS"/>
    <property type="match status" value="1"/>
</dbReference>
<evidence type="ECO:0000256" key="6">
    <source>
        <dbReference type="SAM" id="Phobius"/>
    </source>
</evidence>
<dbReference type="GO" id="GO:0005886">
    <property type="term" value="C:plasma membrane"/>
    <property type="evidence" value="ECO:0007669"/>
    <property type="project" value="UniProtKB-SubCell"/>
</dbReference>
<keyword evidence="9" id="KW-1185">Reference proteome</keyword>
<evidence type="ECO:0000259" key="7">
    <source>
        <dbReference type="PROSITE" id="PS50850"/>
    </source>
</evidence>
<dbReference type="PANTHER" id="PTHR43124">
    <property type="entry name" value="PURINE EFFLUX PUMP PBUE"/>
    <property type="match status" value="1"/>
</dbReference>
<feature type="transmembrane region" description="Helical" evidence="6">
    <location>
        <begin position="36"/>
        <end position="55"/>
    </location>
</feature>
<gene>
    <name evidence="8" type="ORF">CUC44_06640</name>
</gene>
<keyword evidence="4 6" id="KW-1133">Transmembrane helix</keyword>
<name>A0A2M8HBJ6_9GAMM</name>
<organism evidence="8 9">
    <name type="scientific">Aeromonas lusitana</name>
    <dbReference type="NCBI Taxonomy" id="931529"/>
    <lineage>
        <taxon>Bacteria</taxon>
        <taxon>Pseudomonadati</taxon>
        <taxon>Pseudomonadota</taxon>
        <taxon>Gammaproteobacteria</taxon>
        <taxon>Aeromonadales</taxon>
        <taxon>Aeromonadaceae</taxon>
        <taxon>Aeromonas</taxon>
    </lineage>
</organism>
<feature type="transmembrane region" description="Helical" evidence="6">
    <location>
        <begin position="233"/>
        <end position="252"/>
    </location>
</feature>
<keyword evidence="3 6" id="KW-0812">Transmembrane</keyword>
<keyword evidence="5 6" id="KW-0472">Membrane</keyword>
<feature type="transmembrane region" description="Helical" evidence="6">
    <location>
        <begin position="324"/>
        <end position="349"/>
    </location>
</feature>
<dbReference type="InterPro" id="IPR050189">
    <property type="entry name" value="MFS_Efflux_Transporters"/>
</dbReference>
<feature type="transmembrane region" description="Helical" evidence="6">
    <location>
        <begin position="128"/>
        <end position="150"/>
    </location>
</feature>
<dbReference type="GO" id="GO:0022857">
    <property type="term" value="F:transmembrane transporter activity"/>
    <property type="evidence" value="ECO:0007669"/>
    <property type="project" value="InterPro"/>
</dbReference>
<evidence type="ECO:0000256" key="3">
    <source>
        <dbReference type="ARBA" id="ARBA00022692"/>
    </source>
</evidence>
<feature type="transmembrane region" description="Helical" evidence="6">
    <location>
        <begin position="193"/>
        <end position="212"/>
    </location>
</feature>
<evidence type="ECO:0000313" key="8">
    <source>
        <dbReference type="EMBL" id="PJC93946.1"/>
    </source>
</evidence>
<dbReference type="AlphaFoldDB" id="A0A2M8HBJ6"/>
<feature type="transmembrane region" description="Helical" evidence="6">
    <location>
        <begin position="75"/>
        <end position="95"/>
    </location>
</feature>
<accession>A0A2M8HBJ6</accession>
<evidence type="ECO:0000256" key="4">
    <source>
        <dbReference type="ARBA" id="ARBA00022989"/>
    </source>
</evidence>
<dbReference type="Pfam" id="PF07690">
    <property type="entry name" value="MFS_1"/>
    <property type="match status" value="1"/>
</dbReference>
<protein>
    <submittedName>
        <fullName evidence="8">MFS transporter</fullName>
    </submittedName>
</protein>
<sequence length="436" mass="46020">MVIICCHNRIARIQFGLIFLSQPLMKPDPVVSSTPATIHLALLINMLSMGSMMMVMPLGPDLVTSLGMAPEQTGYFSGGATLGAALMGILAAPWLDRFNRKPALLLLLTLRFLLLMACALVQNSQQLLVLFILSGCVAGPLTAILMAAVLDLVPPAERGRRLAYVGMAFSLAAILVVPVALTLAQWLGWQSPFLLFGASGLLLALVSSRLLPSLPVTPAPHGKGLRQLLASPLCQGALGILCLQMFGHFLLIPHFANYFQFNLGFPREQIAALYLCGGLASMATMRLCGGWIDQGRAQGAILITSLALALVTLLGFALPVGLPVYLLFTLFMALSSARASTTLAVTAGIPAPHQRAAFMSFQGTVTNVAAGLGSLLSARYLVSDESGALHGFTELASVNIACGLLACAGVWFLIRGLERIKNNNNPASGTARQGSQ</sequence>
<evidence type="ECO:0000256" key="5">
    <source>
        <dbReference type="ARBA" id="ARBA00023136"/>
    </source>
</evidence>
<feature type="domain" description="Major facilitator superfamily (MFS) profile" evidence="7">
    <location>
        <begin position="34"/>
        <end position="421"/>
    </location>
</feature>
<keyword evidence="2" id="KW-1003">Cell membrane</keyword>
<feature type="transmembrane region" description="Helical" evidence="6">
    <location>
        <begin position="102"/>
        <end position="122"/>
    </location>
</feature>
<dbReference type="InterPro" id="IPR020846">
    <property type="entry name" value="MFS_dom"/>
</dbReference>
<feature type="transmembrane region" description="Helical" evidence="6">
    <location>
        <begin position="396"/>
        <end position="414"/>
    </location>
</feature>
<dbReference type="EMBL" id="PGCP01000008">
    <property type="protein sequence ID" value="PJC93946.1"/>
    <property type="molecule type" value="Genomic_DNA"/>
</dbReference>
<dbReference type="InterPro" id="IPR011701">
    <property type="entry name" value="MFS"/>
</dbReference>
<dbReference type="PANTHER" id="PTHR43124:SF3">
    <property type="entry name" value="CHLORAMPHENICOL EFFLUX PUMP RV0191"/>
    <property type="match status" value="1"/>
</dbReference>
<dbReference type="Gene3D" id="1.20.1250.20">
    <property type="entry name" value="MFS general substrate transporter like domains"/>
    <property type="match status" value="1"/>
</dbReference>
<evidence type="ECO:0000256" key="1">
    <source>
        <dbReference type="ARBA" id="ARBA00004651"/>
    </source>
</evidence>
<evidence type="ECO:0000313" key="9">
    <source>
        <dbReference type="Proteomes" id="UP000232060"/>
    </source>
</evidence>
<comment type="subcellular location">
    <subcellularLocation>
        <location evidence="1">Cell membrane</location>
        <topology evidence="1">Multi-pass membrane protein</topology>
    </subcellularLocation>
</comment>